<dbReference type="EMBL" id="JAVFKN010000013">
    <property type="protein sequence ID" value="MDQ5769049.1"/>
    <property type="molecule type" value="Genomic_DNA"/>
</dbReference>
<feature type="binding site" evidence="16">
    <location>
        <begin position="49"/>
        <end position="52"/>
    </location>
    <ligand>
        <name>GTP</name>
        <dbReference type="ChEBI" id="CHEBI:37565"/>
    </ligand>
</feature>
<evidence type="ECO:0000256" key="1">
    <source>
        <dbReference type="ARBA" id="ARBA00000312"/>
    </source>
</evidence>
<dbReference type="PANTHER" id="PTHR34848">
    <property type="match status" value="1"/>
</dbReference>
<evidence type="ECO:0000256" key="16">
    <source>
        <dbReference type="PIRSR" id="PIRSR006135-2"/>
    </source>
</evidence>
<dbReference type="Gene3D" id="3.40.50.300">
    <property type="entry name" value="P-loop containing nucleotide triphosphate hydrolases"/>
    <property type="match status" value="1"/>
</dbReference>
<keyword evidence="12 14" id="KW-0067">ATP-binding</keyword>
<dbReference type="Proteomes" id="UP001223336">
    <property type="component" value="Unassembled WGS sequence"/>
</dbReference>
<keyword evidence="13 14" id="KW-0342">GTP-binding</keyword>
<dbReference type="Proteomes" id="UP001229862">
    <property type="component" value="Chromosome"/>
</dbReference>
<name>A0AA51MQ13_9GAMM</name>
<dbReference type="GO" id="GO:0005524">
    <property type="term" value="F:ATP binding"/>
    <property type="evidence" value="ECO:0007669"/>
    <property type="project" value="UniProtKB-UniRule"/>
</dbReference>
<dbReference type="EC" id="2.7.1.156" evidence="14"/>
<evidence type="ECO:0000256" key="2">
    <source>
        <dbReference type="ARBA" id="ARBA00000711"/>
    </source>
</evidence>
<comment type="function">
    <text evidence="4 14">Catalyzes ATP-dependent phosphorylation of adenosylcobinamide and addition of GMP to adenosylcobinamide phosphate.</text>
</comment>
<dbReference type="PIRSF" id="PIRSF006135">
    <property type="entry name" value="CobU"/>
    <property type="match status" value="1"/>
</dbReference>
<feature type="binding site" evidence="16">
    <location>
        <begin position="7"/>
        <end position="14"/>
    </location>
    <ligand>
        <name>GTP</name>
        <dbReference type="ChEBI" id="CHEBI:37565"/>
    </ligand>
</feature>
<dbReference type="EMBL" id="CP133217">
    <property type="protein sequence ID" value="WML88392.1"/>
    <property type="molecule type" value="Genomic_DNA"/>
</dbReference>
<evidence type="ECO:0000313" key="19">
    <source>
        <dbReference type="Proteomes" id="UP001223336"/>
    </source>
</evidence>
<protein>
    <recommendedName>
        <fullName evidence="14">Bifunctional adenosylcobalamin biosynthesis protein</fullName>
        <ecNumber evidence="14">2.7.1.156</ecNumber>
        <ecNumber evidence="14">2.7.7.62</ecNumber>
    </recommendedName>
</protein>
<dbReference type="CDD" id="cd00544">
    <property type="entry name" value="CobU"/>
    <property type="match status" value="1"/>
</dbReference>
<dbReference type="RefSeq" id="WP_308134982.1">
    <property type="nucleotide sequence ID" value="NZ_CP133197.1"/>
</dbReference>
<organism evidence="18">
    <name type="scientific">Thiothrix subterranea</name>
    <dbReference type="NCBI Taxonomy" id="2735563"/>
    <lineage>
        <taxon>Bacteria</taxon>
        <taxon>Pseudomonadati</taxon>
        <taxon>Pseudomonadota</taxon>
        <taxon>Gammaproteobacteria</taxon>
        <taxon>Thiotrichales</taxon>
        <taxon>Thiotrichaceae</taxon>
        <taxon>Thiothrix</taxon>
    </lineage>
</organism>
<dbReference type="GO" id="GO:0009236">
    <property type="term" value="P:cobalamin biosynthetic process"/>
    <property type="evidence" value="ECO:0007669"/>
    <property type="project" value="UniProtKB-UniRule"/>
</dbReference>
<dbReference type="InterPro" id="IPR003203">
    <property type="entry name" value="CobU/CobP"/>
</dbReference>
<comment type="catalytic activity">
    <reaction evidence="2 14">
        <text>adenosylcob(III)inamide phosphate + GTP + H(+) = adenosylcob(III)inamide-GDP + diphosphate</text>
        <dbReference type="Rhea" id="RHEA:22712"/>
        <dbReference type="ChEBI" id="CHEBI:15378"/>
        <dbReference type="ChEBI" id="CHEBI:33019"/>
        <dbReference type="ChEBI" id="CHEBI:37565"/>
        <dbReference type="ChEBI" id="CHEBI:58502"/>
        <dbReference type="ChEBI" id="CHEBI:60487"/>
        <dbReference type="EC" id="2.7.7.62"/>
    </reaction>
</comment>
<comment type="pathway">
    <text evidence="5 14">Cofactor biosynthesis; adenosylcobalamin biosynthesis; adenosylcobalamin from cob(II)yrinate a,c-diamide: step 6/7.</text>
</comment>
<feature type="binding site" evidence="16">
    <location>
        <position position="60"/>
    </location>
    <ligand>
        <name>GTP</name>
        <dbReference type="ChEBI" id="CHEBI:37565"/>
    </ligand>
</feature>
<comment type="catalytic activity">
    <reaction evidence="1 14">
        <text>adenosylcob(III)inamide + ATP = adenosylcob(III)inamide phosphate + ADP + H(+)</text>
        <dbReference type="Rhea" id="RHEA:15769"/>
        <dbReference type="ChEBI" id="CHEBI:2480"/>
        <dbReference type="ChEBI" id="CHEBI:15378"/>
        <dbReference type="ChEBI" id="CHEBI:30616"/>
        <dbReference type="ChEBI" id="CHEBI:58502"/>
        <dbReference type="ChEBI" id="CHEBI:456216"/>
        <dbReference type="EC" id="2.7.1.156"/>
    </reaction>
</comment>
<evidence type="ECO:0000256" key="9">
    <source>
        <dbReference type="ARBA" id="ARBA00022679"/>
    </source>
</evidence>
<dbReference type="EC" id="2.7.7.62" evidence="14"/>
<evidence type="ECO:0000256" key="4">
    <source>
        <dbReference type="ARBA" id="ARBA00003889"/>
    </source>
</evidence>
<accession>A0AA51MQ13</accession>
<keyword evidence="10 14" id="KW-0547">Nucleotide-binding</keyword>
<dbReference type="Pfam" id="PF02283">
    <property type="entry name" value="CobU"/>
    <property type="match status" value="1"/>
</dbReference>
<dbReference type="SUPFAM" id="SSF52540">
    <property type="entry name" value="P-loop containing nucleoside triphosphate hydrolases"/>
    <property type="match status" value="1"/>
</dbReference>
<dbReference type="AlphaFoldDB" id="A0AA51MQ13"/>
<dbReference type="PANTHER" id="PTHR34848:SF1">
    <property type="entry name" value="BIFUNCTIONAL ADENOSYLCOBALAMIN BIOSYNTHESIS PROTEIN COBU"/>
    <property type="match status" value="1"/>
</dbReference>
<keyword evidence="19" id="KW-1185">Reference proteome</keyword>
<evidence type="ECO:0000256" key="10">
    <source>
        <dbReference type="ARBA" id="ARBA00022741"/>
    </source>
</evidence>
<evidence type="ECO:0000256" key="11">
    <source>
        <dbReference type="ARBA" id="ARBA00022777"/>
    </source>
</evidence>
<keyword evidence="9 14" id="KW-0808">Transferase</keyword>
<sequence length="177" mass="19507">MQALILGGARSGKSHYAETLAQQSGHEVIYIATAQAHDAEMQERITHHRATRPAHWLTVEEPLTLATTLQHHAASHRLLLVDCLTLWLTNLLCLEDEQRLQTETTALLQTLPRLPGHTLLVSNEVGLGVVPLGELTRRYVDSAGRLHQQLAAQLETVVFMVAGLPQVLKGHFNGLAE</sequence>
<evidence type="ECO:0000256" key="7">
    <source>
        <dbReference type="ARBA" id="ARBA00007490"/>
    </source>
</evidence>
<dbReference type="GO" id="GO:0008820">
    <property type="term" value="F:cobinamide phosphate guanylyltransferase activity"/>
    <property type="evidence" value="ECO:0007669"/>
    <property type="project" value="UniProtKB-UniRule"/>
</dbReference>
<evidence type="ECO:0000313" key="18">
    <source>
        <dbReference type="EMBL" id="WML88392.1"/>
    </source>
</evidence>
<comment type="similarity">
    <text evidence="7 14">Belongs to the CobU/CobP family.</text>
</comment>
<comment type="catalytic activity">
    <reaction evidence="3">
        <text>adenosylcob(III)inamide + GTP = adenosylcob(III)inamide phosphate + GDP + H(+)</text>
        <dbReference type="Rhea" id="RHEA:15765"/>
        <dbReference type="ChEBI" id="CHEBI:2480"/>
        <dbReference type="ChEBI" id="CHEBI:15378"/>
        <dbReference type="ChEBI" id="CHEBI:37565"/>
        <dbReference type="ChEBI" id="CHEBI:58189"/>
        <dbReference type="ChEBI" id="CHEBI:58502"/>
        <dbReference type="EC" id="2.7.1.156"/>
    </reaction>
</comment>
<keyword evidence="11 14" id="KW-0418">Kinase</keyword>
<dbReference type="FunFam" id="3.40.50.300:FF:001825">
    <property type="entry name" value="Bifunctional adenosylcobalamin biosynthesis protein"/>
    <property type="match status" value="1"/>
</dbReference>
<comment type="pathway">
    <text evidence="6 14">Cofactor biosynthesis; adenosylcobalamin biosynthesis; adenosylcobalamin from cob(II)yrinate a,c-diamide: step 5/7.</text>
</comment>
<dbReference type="GO" id="GO:0005525">
    <property type="term" value="F:GTP binding"/>
    <property type="evidence" value="ECO:0007669"/>
    <property type="project" value="UniProtKB-UniRule"/>
</dbReference>
<proteinExistence type="inferred from homology"/>
<evidence type="ECO:0000256" key="6">
    <source>
        <dbReference type="ARBA" id="ARBA00005159"/>
    </source>
</evidence>
<dbReference type="GO" id="GO:0043752">
    <property type="term" value="F:adenosylcobinamide kinase activity"/>
    <property type="evidence" value="ECO:0007669"/>
    <property type="project" value="UniProtKB-EC"/>
</dbReference>
<dbReference type="NCBIfam" id="NF004469">
    <property type="entry name" value="PRK05800.1"/>
    <property type="match status" value="1"/>
</dbReference>
<evidence type="ECO:0000256" key="13">
    <source>
        <dbReference type="ARBA" id="ARBA00023134"/>
    </source>
</evidence>
<keyword evidence="8 14" id="KW-0169">Cobalamin biosynthesis</keyword>
<evidence type="ECO:0000256" key="15">
    <source>
        <dbReference type="PIRSR" id="PIRSR006135-1"/>
    </source>
</evidence>
<evidence type="ECO:0000256" key="8">
    <source>
        <dbReference type="ARBA" id="ARBA00022573"/>
    </source>
</evidence>
<gene>
    <name evidence="18" type="primary">cobU</name>
    <name evidence="17" type="ORF">RCC75_10950</name>
    <name evidence="18" type="ORF">RCG00_08415</name>
</gene>
<feature type="active site" description="GMP-histidine intermediate" evidence="15">
    <location>
        <position position="48"/>
    </location>
</feature>
<evidence type="ECO:0000256" key="3">
    <source>
        <dbReference type="ARBA" id="ARBA00001522"/>
    </source>
</evidence>
<evidence type="ECO:0000313" key="17">
    <source>
        <dbReference type="EMBL" id="MDQ5769049.1"/>
    </source>
</evidence>
<feature type="binding site" evidence="16">
    <location>
        <begin position="32"/>
        <end position="34"/>
    </location>
    <ligand>
        <name>GTP</name>
        <dbReference type="ChEBI" id="CHEBI:37565"/>
    </ligand>
</feature>
<evidence type="ECO:0000256" key="5">
    <source>
        <dbReference type="ARBA" id="ARBA00004692"/>
    </source>
</evidence>
<dbReference type="InterPro" id="IPR027417">
    <property type="entry name" value="P-loop_NTPase"/>
</dbReference>
<feature type="binding site" evidence="16">
    <location>
        <position position="82"/>
    </location>
    <ligand>
        <name>GTP</name>
        <dbReference type="ChEBI" id="CHEBI:37565"/>
    </ligand>
</feature>
<keyword evidence="18" id="KW-0548">Nucleotidyltransferase</keyword>
<reference evidence="18 19" key="1">
    <citation type="submission" date="2023-08" db="EMBL/GenBank/DDBJ databases">
        <title>New molecular markers tilS and rpoB for phylogenetic and monitoring studies of the genus Thiothrix biodiversity.</title>
        <authorList>
            <person name="Ravin N.V."/>
            <person name="Smolyakov D."/>
            <person name="Markov N.D."/>
            <person name="Beletsky A.V."/>
            <person name="Mardanov A.V."/>
            <person name="Rudenko T.S."/>
            <person name="Grabovich M.Y."/>
        </authorList>
    </citation>
    <scope>NUCLEOTIDE SEQUENCE</scope>
    <source>
        <strain evidence="18">DNT52</strain>
        <strain evidence="17 19">H33</strain>
    </source>
</reference>
<evidence type="ECO:0000256" key="14">
    <source>
        <dbReference type="PIRNR" id="PIRNR006135"/>
    </source>
</evidence>
<evidence type="ECO:0000256" key="12">
    <source>
        <dbReference type="ARBA" id="ARBA00022840"/>
    </source>
</evidence>